<dbReference type="EMBL" id="JBBPBN010000012">
    <property type="protein sequence ID" value="KAK9027150.1"/>
    <property type="molecule type" value="Genomic_DNA"/>
</dbReference>
<keyword evidence="1" id="KW-1133">Transmembrane helix</keyword>
<sequence>MQYGSGMPVEEWRHGLQLSGIPGRYTLYLHFCSVLTVPMMMMMMMSSKELATKPCILNPKLLSISQSNLSEQHVCVVYKTKVGSPWLTRPRIRIAAITLLEEAIVLFEVSEV</sequence>
<protein>
    <submittedName>
        <fullName evidence="2">Uncharacterized protein</fullName>
    </submittedName>
</protein>
<name>A0ABR2SQA5_9ROSI</name>
<dbReference type="Proteomes" id="UP001396334">
    <property type="component" value="Unassembled WGS sequence"/>
</dbReference>
<proteinExistence type="predicted"/>
<evidence type="ECO:0000313" key="2">
    <source>
        <dbReference type="EMBL" id="KAK9027112.1"/>
    </source>
</evidence>
<accession>A0ABR2SQA5</accession>
<evidence type="ECO:0000313" key="3">
    <source>
        <dbReference type="EMBL" id="KAK9027150.1"/>
    </source>
</evidence>
<organism evidence="2 4">
    <name type="scientific">Hibiscus sabdariffa</name>
    <name type="common">roselle</name>
    <dbReference type="NCBI Taxonomy" id="183260"/>
    <lineage>
        <taxon>Eukaryota</taxon>
        <taxon>Viridiplantae</taxon>
        <taxon>Streptophyta</taxon>
        <taxon>Embryophyta</taxon>
        <taxon>Tracheophyta</taxon>
        <taxon>Spermatophyta</taxon>
        <taxon>Magnoliopsida</taxon>
        <taxon>eudicotyledons</taxon>
        <taxon>Gunneridae</taxon>
        <taxon>Pentapetalae</taxon>
        <taxon>rosids</taxon>
        <taxon>malvids</taxon>
        <taxon>Malvales</taxon>
        <taxon>Malvaceae</taxon>
        <taxon>Malvoideae</taxon>
        <taxon>Hibiscus</taxon>
    </lineage>
</organism>
<keyword evidence="1" id="KW-0472">Membrane</keyword>
<evidence type="ECO:0000313" key="4">
    <source>
        <dbReference type="Proteomes" id="UP001396334"/>
    </source>
</evidence>
<keyword evidence="1" id="KW-0812">Transmembrane</keyword>
<comment type="caution">
    <text evidence="2">The sequence shown here is derived from an EMBL/GenBank/DDBJ whole genome shotgun (WGS) entry which is preliminary data.</text>
</comment>
<gene>
    <name evidence="2" type="ORF">V6N11_066956</name>
    <name evidence="3" type="ORF">V6N11_066993</name>
</gene>
<evidence type="ECO:0000256" key="1">
    <source>
        <dbReference type="SAM" id="Phobius"/>
    </source>
</evidence>
<reference evidence="2 4" key="1">
    <citation type="journal article" date="2024" name="G3 (Bethesda)">
        <title>Genome assembly of Hibiscus sabdariffa L. provides insights into metabolisms of medicinal natural products.</title>
        <authorList>
            <person name="Kim T."/>
        </authorList>
    </citation>
    <scope>NUCLEOTIDE SEQUENCE [LARGE SCALE GENOMIC DNA]</scope>
    <source>
        <strain evidence="2">TK-2024</strain>
        <tissue evidence="2">Old leaves</tissue>
    </source>
</reference>
<dbReference type="EMBL" id="JBBPBN010000012">
    <property type="protein sequence ID" value="KAK9027112.1"/>
    <property type="molecule type" value="Genomic_DNA"/>
</dbReference>
<keyword evidence="4" id="KW-1185">Reference proteome</keyword>
<feature type="transmembrane region" description="Helical" evidence="1">
    <location>
        <begin position="25"/>
        <end position="44"/>
    </location>
</feature>